<dbReference type="AlphaFoldDB" id="A0A0A8XSB2"/>
<protein>
    <submittedName>
        <fullName evidence="1">Uncharacterized protein</fullName>
    </submittedName>
</protein>
<organism evidence="1">
    <name type="scientific">Arundo donax</name>
    <name type="common">Giant reed</name>
    <name type="synonym">Donax arundinaceus</name>
    <dbReference type="NCBI Taxonomy" id="35708"/>
    <lineage>
        <taxon>Eukaryota</taxon>
        <taxon>Viridiplantae</taxon>
        <taxon>Streptophyta</taxon>
        <taxon>Embryophyta</taxon>
        <taxon>Tracheophyta</taxon>
        <taxon>Spermatophyta</taxon>
        <taxon>Magnoliopsida</taxon>
        <taxon>Liliopsida</taxon>
        <taxon>Poales</taxon>
        <taxon>Poaceae</taxon>
        <taxon>PACMAD clade</taxon>
        <taxon>Arundinoideae</taxon>
        <taxon>Arundineae</taxon>
        <taxon>Arundo</taxon>
    </lineage>
</organism>
<evidence type="ECO:0000313" key="1">
    <source>
        <dbReference type="EMBL" id="JAD16869.1"/>
    </source>
</evidence>
<dbReference type="EMBL" id="GBRH01281026">
    <property type="protein sequence ID" value="JAD16869.1"/>
    <property type="molecule type" value="Transcribed_RNA"/>
</dbReference>
<reference evidence="1" key="2">
    <citation type="journal article" date="2015" name="Data Brief">
        <title>Shoot transcriptome of the giant reed, Arundo donax.</title>
        <authorList>
            <person name="Barrero R.A."/>
            <person name="Guerrero F.D."/>
            <person name="Moolhuijzen P."/>
            <person name="Goolsby J.A."/>
            <person name="Tidwell J."/>
            <person name="Bellgard S.E."/>
            <person name="Bellgard M.I."/>
        </authorList>
    </citation>
    <scope>NUCLEOTIDE SEQUENCE</scope>
    <source>
        <tissue evidence="1">Shoot tissue taken approximately 20 cm above the soil surface</tissue>
    </source>
</reference>
<accession>A0A0A8XSB2</accession>
<name>A0A0A8XSB2_ARUDO</name>
<reference evidence="1" key="1">
    <citation type="submission" date="2014-09" db="EMBL/GenBank/DDBJ databases">
        <authorList>
            <person name="Magalhaes I.L.F."/>
            <person name="Oliveira U."/>
            <person name="Santos F.R."/>
            <person name="Vidigal T.H.D.A."/>
            <person name="Brescovit A.D."/>
            <person name="Santos A.J."/>
        </authorList>
    </citation>
    <scope>NUCLEOTIDE SEQUENCE</scope>
    <source>
        <tissue evidence="1">Shoot tissue taken approximately 20 cm above the soil surface</tissue>
    </source>
</reference>
<proteinExistence type="predicted"/>
<sequence length="34" mass="4091">MYGCHIHTCLIFFYKKTRVVLTHFTFLFVLEQPG</sequence>